<keyword evidence="2" id="KW-0233">DNA recombination</keyword>
<dbReference type="GO" id="GO:0003677">
    <property type="term" value="F:DNA binding"/>
    <property type="evidence" value="ECO:0007669"/>
    <property type="project" value="UniProtKB-KW"/>
</dbReference>
<dbReference type="GO" id="GO:0000150">
    <property type="term" value="F:DNA strand exchange activity"/>
    <property type="evidence" value="ECO:0007669"/>
    <property type="project" value="InterPro"/>
</dbReference>
<evidence type="ECO:0000259" key="3">
    <source>
        <dbReference type="SMART" id="SM00857"/>
    </source>
</evidence>
<sequence length="134" mass="14939">MSDNSAPESAIGYIRTARRDACDHFEVMHKAIEKYASRTGYRLEASFHDDGVSGMTTADRPGMDALLQHVLLHDVRICIVNDVGRIARSWPAFFTIVEELHRCGVDEVHLAVDIDAGETPKILNLAEFARTADR</sequence>
<dbReference type="InterPro" id="IPR006119">
    <property type="entry name" value="Resolv_N"/>
</dbReference>
<dbReference type="PANTHER" id="PTHR30461">
    <property type="entry name" value="DNA-INVERTASE FROM LAMBDOID PROPHAGE"/>
    <property type="match status" value="1"/>
</dbReference>
<dbReference type="InterPro" id="IPR036162">
    <property type="entry name" value="Resolvase-like_N_sf"/>
</dbReference>
<gene>
    <name evidence="4" type="ORF">FM104_15530</name>
</gene>
<evidence type="ECO:0000313" key="5">
    <source>
        <dbReference type="Proteomes" id="UP000196320"/>
    </source>
</evidence>
<dbReference type="Gene3D" id="3.40.50.1390">
    <property type="entry name" value="Resolvase, N-terminal catalytic domain"/>
    <property type="match status" value="1"/>
</dbReference>
<organism evidence="4 5">
    <name type="scientific">Microbacterium esteraromaticum</name>
    <dbReference type="NCBI Taxonomy" id="57043"/>
    <lineage>
        <taxon>Bacteria</taxon>
        <taxon>Bacillati</taxon>
        <taxon>Actinomycetota</taxon>
        <taxon>Actinomycetes</taxon>
        <taxon>Micrococcales</taxon>
        <taxon>Microbacteriaceae</taxon>
        <taxon>Microbacterium</taxon>
    </lineage>
</organism>
<dbReference type="SMART" id="SM00857">
    <property type="entry name" value="Resolvase"/>
    <property type="match status" value="1"/>
</dbReference>
<reference evidence="4 5" key="1">
    <citation type="submission" date="2017-02" db="EMBL/GenBank/DDBJ databases">
        <authorList>
            <person name="Peterson S.W."/>
        </authorList>
    </citation>
    <scope>NUCLEOTIDE SEQUENCE [LARGE SCALE GENOMIC DNA]</scope>
    <source>
        <strain evidence="4 5">B Mb 05.01</strain>
    </source>
</reference>
<dbReference type="RefSeq" id="WP_087133121.1">
    <property type="nucleotide sequence ID" value="NZ_FUKO01000048.1"/>
</dbReference>
<dbReference type="Pfam" id="PF00239">
    <property type="entry name" value="Resolvase"/>
    <property type="match status" value="1"/>
</dbReference>
<proteinExistence type="predicted"/>
<dbReference type="OrthoDB" id="128993at2"/>
<keyword evidence="1" id="KW-0238">DNA-binding</keyword>
<protein>
    <recommendedName>
        <fullName evidence="3">Resolvase/invertase-type recombinase catalytic domain-containing protein</fullName>
    </recommendedName>
</protein>
<evidence type="ECO:0000313" key="4">
    <source>
        <dbReference type="EMBL" id="SJN46983.1"/>
    </source>
</evidence>
<dbReference type="SUPFAM" id="SSF53041">
    <property type="entry name" value="Resolvase-like"/>
    <property type="match status" value="1"/>
</dbReference>
<accession>A0A1R4KSB5</accession>
<dbReference type="EMBL" id="FUKO01000048">
    <property type="protein sequence ID" value="SJN46983.1"/>
    <property type="molecule type" value="Genomic_DNA"/>
</dbReference>
<evidence type="ECO:0000256" key="1">
    <source>
        <dbReference type="ARBA" id="ARBA00023125"/>
    </source>
</evidence>
<evidence type="ECO:0000256" key="2">
    <source>
        <dbReference type="ARBA" id="ARBA00023172"/>
    </source>
</evidence>
<keyword evidence="5" id="KW-1185">Reference proteome</keyword>
<name>A0A1R4KSB5_9MICO</name>
<dbReference type="AlphaFoldDB" id="A0A1R4KSB5"/>
<dbReference type="Proteomes" id="UP000196320">
    <property type="component" value="Unassembled WGS sequence"/>
</dbReference>
<dbReference type="PANTHER" id="PTHR30461:SF2">
    <property type="entry name" value="SERINE RECOMBINASE PINE-RELATED"/>
    <property type="match status" value="1"/>
</dbReference>
<dbReference type="InterPro" id="IPR050639">
    <property type="entry name" value="SSR_resolvase"/>
</dbReference>
<feature type="domain" description="Resolvase/invertase-type recombinase catalytic" evidence="3">
    <location>
        <begin position="10"/>
        <end position="134"/>
    </location>
</feature>